<accession>A0A4Q0YU31</accession>
<dbReference type="EMBL" id="PEIB01000003">
    <property type="protein sequence ID" value="RXJ74265.1"/>
    <property type="molecule type" value="Genomic_DNA"/>
</dbReference>
<dbReference type="Pfam" id="PF06580">
    <property type="entry name" value="His_kinase"/>
    <property type="match status" value="1"/>
</dbReference>
<dbReference type="PANTHER" id="PTHR34220:SF7">
    <property type="entry name" value="SENSOR HISTIDINE KINASE YPDA"/>
    <property type="match status" value="1"/>
</dbReference>
<keyword evidence="1" id="KW-1133">Transmembrane helix</keyword>
<reference evidence="4 5" key="1">
    <citation type="submission" date="2017-10" db="EMBL/GenBank/DDBJ databases">
        <title>Nyctiphanis sp. nov., isolated from the stomach of the euphausiid Nyctiphanes simplex (Hansen, 1911) in the Gulf of California.</title>
        <authorList>
            <person name="Gomez-Gil B."/>
            <person name="Aguilar-Mendez M."/>
            <person name="Lopez-Cortes A."/>
            <person name="Gomez-Gutierrez J."/>
            <person name="Roque A."/>
            <person name="Lang E."/>
            <person name="Gonzalez-Castillo A."/>
        </authorList>
    </citation>
    <scope>NUCLEOTIDE SEQUENCE [LARGE SCALE GENOMIC DNA]</scope>
    <source>
        <strain evidence="4 5">CAIM 600</strain>
    </source>
</reference>
<keyword evidence="1" id="KW-0472">Membrane</keyword>
<evidence type="ECO:0000256" key="1">
    <source>
        <dbReference type="SAM" id="Phobius"/>
    </source>
</evidence>
<sequence>MVSLINDFKHPIFLQSFVALLGIDIAYTFLLVMQGLTELNAAGILASFQWFIFFYLMPSWVSLLVVFRLRRYGISAPFKEWLVTVSAFTTGNQLLSWVFEFGWQIPGGLNMGLFVITNGLVWGTSAYGIVSFIEYRKKAAAEKQAAQKAQLQALRYQLNPHFMFNSLNTISAYIYQDPMLADEAVHKLADVLRYSLNNGEKEKVSLNEELTLIENYLAIEQARFGERLIVNYEIAQDARGCQIPPFLLQPIVENSFKQCAAQEMLEISIKAWISGGKLNINISDNGLGFTDETLTFSHKNGIGMHNLKRRIEMQPGGRVSLSSKNGAIVNIAMQV</sequence>
<evidence type="ECO:0000259" key="3">
    <source>
        <dbReference type="Pfam" id="PF06580"/>
    </source>
</evidence>
<dbReference type="InterPro" id="IPR050640">
    <property type="entry name" value="Bact_2-comp_sensor_kinase"/>
</dbReference>
<dbReference type="PANTHER" id="PTHR34220">
    <property type="entry name" value="SENSOR HISTIDINE KINASE YPDA"/>
    <property type="match status" value="1"/>
</dbReference>
<dbReference type="InterPro" id="IPR036890">
    <property type="entry name" value="HATPase_C_sf"/>
</dbReference>
<feature type="transmembrane region" description="Helical" evidence="1">
    <location>
        <begin position="81"/>
        <end position="99"/>
    </location>
</feature>
<feature type="transmembrane region" description="Helical" evidence="1">
    <location>
        <begin position="12"/>
        <end position="36"/>
    </location>
</feature>
<dbReference type="GO" id="GO:0016020">
    <property type="term" value="C:membrane"/>
    <property type="evidence" value="ECO:0007669"/>
    <property type="project" value="InterPro"/>
</dbReference>
<dbReference type="AlphaFoldDB" id="A0A4Q0YU31"/>
<feature type="transmembrane region" description="Helical" evidence="1">
    <location>
        <begin position="48"/>
        <end position="69"/>
    </location>
</feature>
<dbReference type="InterPro" id="IPR003594">
    <property type="entry name" value="HATPase_dom"/>
</dbReference>
<feature type="domain" description="Histidine kinase/HSP90-like ATPase" evidence="2">
    <location>
        <begin position="248"/>
        <end position="331"/>
    </location>
</feature>
<dbReference type="Gene3D" id="3.30.565.10">
    <property type="entry name" value="Histidine kinase-like ATPase, C-terminal domain"/>
    <property type="match status" value="1"/>
</dbReference>
<keyword evidence="4" id="KW-0418">Kinase</keyword>
<dbReference type="SUPFAM" id="SSF55874">
    <property type="entry name" value="ATPase domain of HSP90 chaperone/DNA topoisomerase II/histidine kinase"/>
    <property type="match status" value="1"/>
</dbReference>
<keyword evidence="5" id="KW-1185">Reference proteome</keyword>
<dbReference type="Pfam" id="PF02518">
    <property type="entry name" value="HATPase_c"/>
    <property type="match status" value="1"/>
</dbReference>
<name>A0A4Q0YU31_9GAMM</name>
<evidence type="ECO:0000313" key="5">
    <source>
        <dbReference type="Proteomes" id="UP000290287"/>
    </source>
</evidence>
<keyword evidence="1" id="KW-0812">Transmembrane</keyword>
<feature type="transmembrane region" description="Helical" evidence="1">
    <location>
        <begin position="111"/>
        <end position="133"/>
    </location>
</feature>
<evidence type="ECO:0000259" key="2">
    <source>
        <dbReference type="Pfam" id="PF02518"/>
    </source>
</evidence>
<comment type="caution">
    <text evidence="4">The sequence shown here is derived from an EMBL/GenBank/DDBJ whole genome shotgun (WGS) entry which is preliminary data.</text>
</comment>
<protein>
    <submittedName>
        <fullName evidence="4">Sensor histidine kinase</fullName>
    </submittedName>
</protein>
<gene>
    <name evidence="4" type="ORF">CS022_04185</name>
</gene>
<dbReference type="GO" id="GO:0000155">
    <property type="term" value="F:phosphorelay sensor kinase activity"/>
    <property type="evidence" value="ECO:0007669"/>
    <property type="project" value="InterPro"/>
</dbReference>
<feature type="domain" description="Signal transduction histidine kinase internal region" evidence="3">
    <location>
        <begin position="149"/>
        <end position="228"/>
    </location>
</feature>
<keyword evidence="4" id="KW-0808">Transferase</keyword>
<evidence type="ECO:0000313" key="4">
    <source>
        <dbReference type="EMBL" id="RXJ74265.1"/>
    </source>
</evidence>
<dbReference type="Proteomes" id="UP000290287">
    <property type="component" value="Unassembled WGS sequence"/>
</dbReference>
<proteinExistence type="predicted"/>
<organism evidence="4 5">
    <name type="scientific">Veronia nyctiphanis</name>
    <dbReference type="NCBI Taxonomy" id="1278244"/>
    <lineage>
        <taxon>Bacteria</taxon>
        <taxon>Pseudomonadati</taxon>
        <taxon>Pseudomonadota</taxon>
        <taxon>Gammaproteobacteria</taxon>
        <taxon>Vibrionales</taxon>
        <taxon>Vibrionaceae</taxon>
        <taxon>Veronia</taxon>
    </lineage>
</organism>
<dbReference type="InterPro" id="IPR010559">
    <property type="entry name" value="Sig_transdc_His_kin_internal"/>
</dbReference>